<feature type="region of interest" description="Disordered" evidence="1">
    <location>
        <begin position="1"/>
        <end position="46"/>
    </location>
</feature>
<organism evidence="2 3">
    <name type="scientific">Neurospora tetrasperma (strain FGSC 2508 / ATCC MYA-4615 / P0657)</name>
    <dbReference type="NCBI Taxonomy" id="510951"/>
    <lineage>
        <taxon>Eukaryota</taxon>
        <taxon>Fungi</taxon>
        <taxon>Dikarya</taxon>
        <taxon>Ascomycota</taxon>
        <taxon>Pezizomycotina</taxon>
        <taxon>Sordariomycetes</taxon>
        <taxon>Sordariomycetidae</taxon>
        <taxon>Sordariales</taxon>
        <taxon>Sordariaceae</taxon>
        <taxon>Neurospora</taxon>
    </lineage>
</organism>
<name>F8MS12_NEUT8</name>
<dbReference type="HOGENOM" id="CLU_3069260_0_0_1"/>
<evidence type="ECO:0000256" key="1">
    <source>
        <dbReference type="SAM" id="MobiDB-lite"/>
    </source>
</evidence>
<dbReference type="EMBL" id="GL891306">
    <property type="protein sequence ID" value="EGO55006.1"/>
    <property type="molecule type" value="Genomic_DNA"/>
</dbReference>
<dbReference type="KEGG" id="nte:NEUTE1DRAFT117632"/>
<proteinExistence type="predicted"/>
<dbReference type="Proteomes" id="UP000008065">
    <property type="component" value="Unassembled WGS sequence"/>
</dbReference>
<evidence type="ECO:0000313" key="2">
    <source>
        <dbReference type="EMBL" id="EGO55006.1"/>
    </source>
</evidence>
<protein>
    <submittedName>
        <fullName evidence="2">Uncharacterized protein</fullName>
    </submittedName>
</protein>
<sequence>MSDETLWASPSWAKTRADPDPDPEPESENGDAERVARRSGTMSGLTMVRIARF</sequence>
<feature type="compositionally biased region" description="Acidic residues" evidence="1">
    <location>
        <begin position="20"/>
        <end position="30"/>
    </location>
</feature>
<dbReference type="RefSeq" id="XP_009852892.1">
    <property type="nucleotide sequence ID" value="XM_009854590.1"/>
</dbReference>
<dbReference type="VEuPathDB" id="FungiDB:NEUTE1DRAFT_117632"/>
<accession>F8MS12</accession>
<keyword evidence="3" id="KW-1185">Reference proteome</keyword>
<evidence type="ECO:0000313" key="3">
    <source>
        <dbReference type="Proteomes" id="UP000008065"/>
    </source>
</evidence>
<reference evidence="3" key="1">
    <citation type="journal article" date="2011" name="Genetics">
        <title>Massive changes in genome architecture accompany the transition to self-fertility in the filamentous fungus Neurospora tetrasperma.</title>
        <authorList>
            <person name="Ellison C.E."/>
            <person name="Stajich J.E."/>
            <person name="Jacobson D.J."/>
            <person name="Natvig D.O."/>
            <person name="Lapidus A."/>
            <person name="Foster B."/>
            <person name="Aerts A."/>
            <person name="Riley R."/>
            <person name="Lindquist E.A."/>
            <person name="Grigoriev I.V."/>
            <person name="Taylor J.W."/>
        </authorList>
    </citation>
    <scope>NUCLEOTIDE SEQUENCE [LARGE SCALE GENOMIC DNA]</scope>
    <source>
        <strain evidence="3">FGSC 2508 / P0657</strain>
    </source>
</reference>
<dbReference type="GeneID" id="20823341"/>
<dbReference type="AlphaFoldDB" id="F8MS12"/>
<gene>
    <name evidence="2" type="ORF">NEUTE1DRAFT_117632</name>
</gene>